<dbReference type="Pfam" id="PF03184">
    <property type="entry name" value="DDE_1"/>
    <property type="match status" value="1"/>
</dbReference>
<dbReference type="AlphaFoldDB" id="A0A0K6G7S7"/>
<dbReference type="Proteomes" id="UP000044841">
    <property type="component" value="Unassembled WGS sequence"/>
</dbReference>
<sequence>MKLTFTQKLQIIDYYKTHRGSHSVDDIVLNLQERGFATICAQTVRRLASASRRSAPTFPDVEARLYDWIRDAERRGTRLTGGMIRAKARRIANELGFNPSGTVKFSDGWLTRFKNRYGLKHYVFQSAPVDKIDEQQRLLRAILSRYEPRNRFNVDETGLNYRSCPNNGIASHPMPGCHRREASPPGDWSRQTAKDGDPYVYGFYYKFNKNAWMTKEIWQEYLSDLNALMQHQDRRIVLLCDNASSHKHNPSD</sequence>
<evidence type="ECO:0000313" key="4">
    <source>
        <dbReference type="Proteomes" id="UP000044841"/>
    </source>
</evidence>
<dbReference type="InterPro" id="IPR004875">
    <property type="entry name" value="DDE_SF_endonuclease_dom"/>
</dbReference>
<dbReference type="PROSITE" id="PS51253">
    <property type="entry name" value="HTH_CENPB"/>
    <property type="match status" value="1"/>
</dbReference>
<protein>
    <recommendedName>
        <fullName evidence="2">HTH CENPB-type domain-containing protein</fullName>
    </recommendedName>
</protein>
<keyword evidence="1" id="KW-0238">DNA-binding</keyword>
<proteinExistence type="predicted"/>
<dbReference type="SMART" id="SM00674">
    <property type="entry name" value="CENPB"/>
    <property type="match status" value="1"/>
</dbReference>
<dbReference type="InterPro" id="IPR006600">
    <property type="entry name" value="HTH_CenpB_DNA-bd_dom"/>
</dbReference>
<dbReference type="SUPFAM" id="SSF46689">
    <property type="entry name" value="Homeodomain-like"/>
    <property type="match status" value="1"/>
</dbReference>
<evidence type="ECO:0000259" key="2">
    <source>
        <dbReference type="PROSITE" id="PS51253"/>
    </source>
</evidence>
<dbReference type="InterPro" id="IPR009057">
    <property type="entry name" value="Homeodomain-like_sf"/>
</dbReference>
<dbReference type="InterPro" id="IPR050863">
    <property type="entry name" value="CenT-Element_Derived"/>
</dbReference>
<reference evidence="3 4" key="1">
    <citation type="submission" date="2015-07" db="EMBL/GenBank/DDBJ databases">
        <authorList>
            <person name="Noorani M."/>
        </authorList>
    </citation>
    <scope>NUCLEOTIDE SEQUENCE [LARGE SCALE GENOMIC DNA]</scope>
    <source>
        <strain evidence="3">BBA 69670</strain>
    </source>
</reference>
<name>A0A0K6G7S7_9AGAM</name>
<dbReference type="GO" id="GO:0003677">
    <property type="term" value="F:DNA binding"/>
    <property type="evidence" value="ECO:0007669"/>
    <property type="project" value="UniProtKB-KW"/>
</dbReference>
<dbReference type="Gene3D" id="1.10.10.60">
    <property type="entry name" value="Homeodomain-like"/>
    <property type="match status" value="1"/>
</dbReference>
<dbReference type="Pfam" id="PF03221">
    <property type="entry name" value="HTH_Tnp_Tc5"/>
    <property type="match status" value="1"/>
</dbReference>
<dbReference type="PANTHER" id="PTHR19303">
    <property type="entry name" value="TRANSPOSON"/>
    <property type="match status" value="1"/>
</dbReference>
<dbReference type="GO" id="GO:0005634">
    <property type="term" value="C:nucleus"/>
    <property type="evidence" value="ECO:0007669"/>
    <property type="project" value="TreeGrafter"/>
</dbReference>
<dbReference type="PANTHER" id="PTHR19303:SF73">
    <property type="entry name" value="PROTEIN PDC2"/>
    <property type="match status" value="1"/>
</dbReference>
<evidence type="ECO:0000313" key="3">
    <source>
        <dbReference type="EMBL" id="CUA74677.1"/>
    </source>
</evidence>
<evidence type="ECO:0000256" key="1">
    <source>
        <dbReference type="ARBA" id="ARBA00023125"/>
    </source>
</evidence>
<accession>A0A0K6G7S7</accession>
<keyword evidence="4" id="KW-1185">Reference proteome</keyword>
<gene>
    <name evidence="3" type="ORF">RSOLAG22IIIB_11403</name>
</gene>
<organism evidence="3 4">
    <name type="scientific">Rhizoctonia solani</name>
    <dbReference type="NCBI Taxonomy" id="456999"/>
    <lineage>
        <taxon>Eukaryota</taxon>
        <taxon>Fungi</taxon>
        <taxon>Dikarya</taxon>
        <taxon>Basidiomycota</taxon>
        <taxon>Agaricomycotina</taxon>
        <taxon>Agaricomycetes</taxon>
        <taxon>Cantharellales</taxon>
        <taxon>Ceratobasidiaceae</taxon>
        <taxon>Rhizoctonia</taxon>
    </lineage>
</organism>
<dbReference type="EMBL" id="CYGV01001476">
    <property type="protein sequence ID" value="CUA74677.1"/>
    <property type="molecule type" value="Genomic_DNA"/>
</dbReference>
<feature type="domain" description="HTH CENPB-type" evidence="2">
    <location>
        <begin position="49"/>
        <end position="123"/>
    </location>
</feature>